<evidence type="ECO:0000256" key="1">
    <source>
        <dbReference type="ARBA" id="ARBA00010641"/>
    </source>
</evidence>
<comment type="similarity">
    <text evidence="1 6">Belongs to the sigma-70 factor family. ECF subfamily.</text>
</comment>
<keyword evidence="5 6" id="KW-0804">Transcription</keyword>
<dbReference type="InterPro" id="IPR014284">
    <property type="entry name" value="RNA_pol_sigma-70_dom"/>
</dbReference>
<organism evidence="9 10">
    <name type="scientific">Porphyromonas gingivicanis</name>
    <dbReference type="NCBI Taxonomy" id="266762"/>
    <lineage>
        <taxon>Bacteria</taxon>
        <taxon>Pseudomonadati</taxon>
        <taxon>Bacteroidota</taxon>
        <taxon>Bacteroidia</taxon>
        <taxon>Bacteroidales</taxon>
        <taxon>Porphyromonadaceae</taxon>
        <taxon>Porphyromonas</taxon>
    </lineage>
</organism>
<dbReference type="GO" id="GO:0016987">
    <property type="term" value="F:sigma factor activity"/>
    <property type="evidence" value="ECO:0007669"/>
    <property type="project" value="UniProtKB-KW"/>
</dbReference>
<protein>
    <recommendedName>
        <fullName evidence="6">RNA polymerase sigma factor</fullName>
    </recommendedName>
</protein>
<keyword evidence="3 6" id="KW-0731">Sigma factor</keyword>
<evidence type="ECO:0000259" key="8">
    <source>
        <dbReference type="Pfam" id="PF08281"/>
    </source>
</evidence>
<dbReference type="InterPro" id="IPR007627">
    <property type="entry name" value="RNA_pol_sigma70_r2"/>
</dbReference>
<reference evidence="9 10" key="1">
    <citation type="submission" date="2014-08" db="EMBL/GenBank/DDBJ databases">
        <title>Porphyromonas gingivicanis strain:COT-022_OH1391 Genome sequencing.</title>
        <authorList>
            <person name="Wallis C."/>
            <person name="Deusch O."/>
            <person name="O'Flynn C."/>
            <person name="Davis I."/>
            <person name="Jospin G."/>
            <person name="Darling A.E."/>
            <person name="Coil D.A."/>
            <person name="Alexiev A."/>
            <person name="Horsfall A."/>
            <person name="Kirkwood N."/>
            <person name="Harris S."/>
            <person name="Eisen J.A."/>
        </authorList>
    </citation>
    <scope>NUCLEOTIDE SEQUENCE [LARGE SCALE GENOMIC DNA]</scope>
    <source>
        <strain evidence="10">COT-022 OH1391</strain>
    </source>
</reference>
<feature type="domain" description="RNA polymerase sigma-70 region 2" evidence="7">
    <location>
        <begin position="31"/>
        <end position="98"/>
    </location>
</feature>
<dbReference type="Pfam" id="PF08281">
    <property type="entry name" value="Sigma70_r4_2"/>
    <property type="match status" value="1"/>
</dbReference>
<evidence type="ECO:0000259" key="7">
    <source>
        <dbReference type="Pfam" id="PF04542"/>
    </source>
</evidence>
<dbReference type="AlphaFoldDB" id="A0A0A2GAS7"/>
<dbReference type="InterPro" id="IPR039425">
    <property type="entry name" value="RNA_pol_sigma-70-like"/>
</dbReference>
<dbReference type="RefSeq" id="WP_025842829.1">
    <property type="nucleotide sequence ID" value="NZ_JQZW01000012.1"/>
</dbReference>
<feature type="domain" description="RNA polymerase sigma factor 70 region 4 type 2" evidence="8">
    <location>
        <begin position="131"/>
        <end position="181"/>
    </location>
</feature>
<dbReference type="EMBL" id="JQZW01000012">
    <property type="protein sequence ID" value="KGN97564.1"/>
    <property type="molecule type" value="Genomic_DNA"/>
</dbReference>
<dbReference type="eggNOG" id="COG1595">
    <property type="taxonomic scope" value="Bacteria"/>
</dbReference>
<evidence type="ECO:0000256" key="4">
    <source>
        <dbReference type="ARBA" id="ARBA00023125"/>
    </source>
</evidence>
<evidence type="ECO:0000256" key="3">
    <source>
        <dbReference type="ARBA" id="ARBA00023082"/>
    </source>
</evidence>
<dbReference type="InterPro" id="IPR013324">
    <property type="entry name" value="RNA_pol_sigma_r3/r4-like"/>
</dbReference>
<name>A0A0A2GAS7_9PORP</name>
<dbReference type="STRING" id="266762.HQ36_06675"/>
<dbReference type="SUPFAM" id="SSF88659">
    <property type="entry name" value="Sigma3 and sigma4 domains of RNA polymerase sigma factors"/>
    <property type="match status" value="1"/>
</dbReference>
<evidence type="ECO:0000256" key="5">
    <source>
        <dbReference type="ARBA" id="ARBA00023163"/>
    </source>
</evidence>
<dbReference type="InterPro" id="IPR036388">
    <property type="entry name" value="WH-like_DNA-bd_sf"/>
</dbReference>
<dbReference type="Pfam" id="PF04542">
    <property type="entry name" value="Sigma70_r2"/>
    <property type="match status" value="1"/>
</dbReference>
<dbReference type="NCBIfam" id="TIGR02937">
    <property type="entry name" value="sigma70-ECF"/>
    <property type="match status" value="1"/>
</dbReference>
<dbReference type="CDD" id="cd06171">
    <property type="entry name" value="Sigma70_r4"/>
    <property type="match status" value="1"/>
</dbReference>
<evidence type="ECO:0000256" key="6">
    <source>
        <dbReference type="RuleBase" id="RU000716"/>
    </source>
</evidence>
<dbReference type="PANTHER" id="PTHR43133">
    <property type="entry name" value="RNA POLYMERASE ECF-TYPE SIGMA FACTO"/>
    <property type="match status" value="1"/>
</dbReference>
<keyword evidence="2 6" id="KW-0805">Transcription regulation</keyword>
<dbReference type="OrthoDB" id="9780326at2"/>
<dbReference type="InterPro" id="IPR013325">
    <property type="entry name" value="RNA_pol_sigma_r2"/>
</dbReference>
<dbReference type="SUPFAM" id="SSF88946">
    <property type="entry name" value="Sigma2 domain of RNA polymerase sigma factors"/>
    <property type="match status" value="1"/>
</dbReference>
<keyword evidence="10" id="KW-1185">Reference proteome</keyword>
<dbReference type="PROSITE" id="PS01063">
    <property type="entry name" value="SIGMA70_ECF"/>
    <property type="match status" value="1"/>
</dbReference>
<dbReference type="GO" id="GO:0006352">
    <property type="term" value="P:DNA-templated transcription initiation"/>
    <property type="evidence" value="ECO:0007669"/>
    <property type="project" value="InterPro"/>
</dbReference>
<dbReference type="GO" id="GO:0003677">
    <property type="term" value="F:DNA binding"/>
    <property type="evidence" value="ECO:0007669"/>
    <property type="project" value="UniProtKB-KW"/>
</dbReference>
<sequence>MNKSVTPQLFDADFFDRIQNPNTKKEAFSELVSTYSASLYWQVRRMVLSHNMADEIVQETFLKAWKSIDKFRADAKIYTWLYRIAINESLNYINKQKRVKELSIEIDDDNRYLVENVASDPYFDGDAAEVLLQNAINTLPPKQKQVFLLRYYEELTYADIVELTGISEGSLKASYHHAVNKIKKYIEEHH</sequence>
<keyword evidence="4 6" id="KW-0238">DNA-binding</keyword>
<proteinExistence type="inferred from homology"/>
<dbReference type="Gene3D" id="1.10.10.10">
    <property type="entry name" value="Winged helix-like DNA-binding domain superfamily/Winged helix DNA-binding domain"/>
    <property type="match status" value="1"/>
</dbReference>
<evidence type="ECO:0000256" key="2">
    <source>
        <dbReference type="ARBA" id="ARBA00023015"/>
    </source>
</evidence>
<gene>
    <name evidence="9" type="ORF">HQ36_06675</name>
</gene>
<dbReference type="Proteomes" id="UP000030134">
    <property type="component" value="Unassembled WGS sequence"/>
</dbReference>
<comment type="caution">
    <text evidence="9">The sequence shown here is derived from an EMBL/GenBank/DDBJ whole genome shotgun (WGS) entry which is preliminary data.</text>
</comment>
<accession>A0A0A2GAS7</accession>
<dbReference type="InterPro" id="IPR000838">
    <property type="entry name" value="RNA_pol_sigma70_ECF_CS"/>
</dbReference>
<evidence type="ECO:0000313" key="10">
    <source>
        <dbReference type="Proteomes" id="UP000030134"/>
    </source>
</evidence>
<dbReference type="InterPro" id="IPR013249">
    <property type="entry name" value="RNA_pol_sigma70_r4_t2"/>
</dbReference>
<evidence type="ECO:0000313" key="9">
    <source>
        <dbReference type="EMBL" id="KGN97564.1"/>
    </source>
</evidence>
<dbReference type="Gene3D" id="1.10.1740.10">
    <property type="match status" value="1"/>
</dbReference>
<dbReference type="PANTHER" id="PTHR43133:SF51">
    <property type="entry name" value="RNA POLYMERASE SIGMA FACTOR"/>
    <property type="match status" value="1"/>
</dbReference>